<feature type="coiled-coil region" evidence="5">
    <location>
        <begin position="16"/>
        <end position="50"/>
    </location>
</feature>
<dbReference type="GO" id="GO:0005085">
    <property type="term" value="F:guanyl-nucleotide exchange factor activity"/>
    <property type="evidence" value="ECO:0007669"/>
    <property type="project" value="UniProtKB-KW"/>
</dbReference>
<accession>A0A1W4X454</accession>
<dbReference type="PANTHER" id="PTHR19423:SF8">
    <property type="entry name" value="SH3 DOMAIN-BINDING PROTEIN 5-LIKE"/>
    <property type="match status" value="1"/>
</dbReference>
<keyword evidence="2" id="KW-0344">Guanine-nucleotide releasing factor</keyword>
<organism evidence="6 7">
    <name type="scientific">Agrilus planipennis</name>
    <name type="common">Emerald ash borer</name>
    <name type="synonym">Agrilus marcopoli</name>
    <dbReference type="NCBI Taxonomy" id="224129"/>
    <lineage>
        <taxon>Eukaryota</taxon>
        <taxon>Metazoa</taxon>
        <taxon>Ecdysozoa</taxon>
        <taxon>Arthropoda</taxon>
        <taxon>Hexapoda</taxon>
        <taxon>Insecta</taxon>
        <taxon>Pterygota</taxon>
        <taxon>Neoptera</taxon>
        <taxon>Endopterygota</taxon>
        <taxon>Coleoptera</taxon>
        <taxon>Polyphaga</taxon>
        <taxon>Elateriformia</taxon>
        <taxon>Buprestoidea</taxon>
        <taxon>Buprestidae</taxon>
        <taxon>Agrilinae</taxon>
        <taxon>Agrilus</taxon>
    </lineage>
</organism>
<reference evidence="7" key="1">
    <citation type="submission" date="2025-08" db="UniProtKB">
        <authorList>
            <consortium name="RefSeq"/>
        </authorList>
    </citation>
    <scope>IDENTIFICATION</scope>
    <source>
        <tissue evidence="7">Entire body</tissue>
    </source>
</reference>
<dbReference type="KEGG" id="apln:108740883"/>
<evidence type="ECO:0000313" key="6">
    <source>
        <dbReference type="Proteomes" id="UP000192223"/>
    </source>
</evidence>
<evidence type="ECO:0000313" key="7">
    <source>
        <dbReference type="RefSeq" id="XP_018330891.1"/>
    </source>
</evidence>
<dbReference type="GO" id="GO:0004860">
    <property type="term" value="F:protein kinase inhibitor activity"/>
    <property type="evidence" value="ECO:0007669"/>
    <property type="project" value="TreeGrafter"/>
</dbReference>
<dbReference type="InterPro" id="IPR007940">
    <property type="entry name" value="SH3BP5"/>
</dbReference>
<evidence type="ECO:0000256" key="1">
    <source>
        <dbReference type="ARBA" id="ARBA00007796"/>
    </source>
</evidence>
<dbReference type="FunCoup" id="A0A1W4X454">
    <property type="interactions" value="206"/>
</dbReference>
<name>A0A1W4X454_AGRPL</name>
<gene>
    <name evidence="7" type="primary">LOC108740883</name>
</gene>
<dbReference type="Proteomes" id="UP000192223">
    <property type="component" value="Unplaced"/>
</dbReference>
<dbReference type="Pfam" id="PF05276">
    <property type="entry name" value="SH3BP5"/>
    <property type="match status" value="1"/>
</dbReference>
<protein>
    <recommendedName>
        <fullName evidence="4">SH3 domain-binding protein 5-like</fullName>
    </recommendedName>
</protein>
<keyword evidence="6" id="KW-1185">Reference proteome</keyword>
<dbReference type="OrthoDB" id="446789at2759"/>
<sequence length="558" mass="62953">MCENGSDQLEAIDPRVQVELEKLNNATDEINRLELELDDSRAAFRQLLCESTAKVDALRVKLGLCIERAKPYYEARFCANEALKQTQNAAMKYERANSAHSAAKEMVYLAEQGLGGRTLDPAWQEMLNHATQRVNDAERDRGFAEKEHRLACIKHEAANAKVQCLQKELKRAITKSSFAIRRALMQISSLAYQHELIFLPYYELKAQFYHMLEQQKAKVQNLEMQVTGVKMTYAEALRNLEQISDEIHKSRSQKGNSSTNQKLEESKTTIDPFLCAVDNLEEEYMSLPTKLSAKASPTRVHLEEVDGFRNVNLTNGLSPVSISSCSENDKSERDKITVPCSQSGEWTEINLEVSSPEEDFPYERLEANGGVEDKPKLTRQKTLPNPKIENEFSAIKSRMKLDTTISNWITRSSAKNEEKTLGNSRRQSLDNILGPTSEKMKEFFSQGIMMLNISNLTERRNSEPKLEVTEEKQSKGFIKKIPSPLERTLTYLNPEDDSSDSESLASVDMLTEDQISSLMFDKELGVVCEQVLGTPISELVPSPSATFPKASTSQVINN</sequence>
<dbReference type="AlphaFoldDB" id="A0A1W4X454"/>
<dbReference type="InParanoid" id="A0A1W4X454"/>
<comment type="similarity">
    <text evidence="1">Belongs to the SH3BP5 family.</text>
</comment>
<dbReference type="PANTHER" id="PTHR19423">
    <property type="entry name" value="SH3 DOMAIN-BINDING PROTEIN 5"/>
    <property type="match status" value="1"/>
</dbReference>
<evidence type="ECO:0000256" key="4">
    <source>
        <dbReference type="ARBA" id="ARBA00040366"/>
    </source>
</evidence>
<dbReference type="GO" id="GO:0005737">
    <property type="term" value="C:cytoplasm"/>
    <property type="evidence" value="ECO:0007669"/>
    <property type="project" value="TreeGrafter"/>
</dbReference>
<proteinExistence type="inferred from homology"/>
<keyword evidence="3 5" id="KW-0175">Coiled coil</keyword>
<evidence type="ECO:0000256" key="5">
    <source>
        <dbReference type="SAM" id="Coils"/>
    </source>
</evidence>
<feature type="coiled-coil region" evidence="5">
    <location>
        <begin position="205"/>
        <end position="253"/>
    </location>
</feature>
<dbReference type="RefSeq" id="XP_018330891.1">
    <property type="nucleotide sequence ID" value="XM_018475389.2"/>
</dbReference>
<dbReference type="GeneID" id="108740883"/>
<evidence type="ECO:0000256" key="2">
    <source>
        <dbReference type="ARBA" id="ARBA00022658"/>
    </source>
</evidence>
<dbReference type="GO" id="GO:0035556">
    <property type="term" value="P:intracellular signal transduction"/>
    <property type="evidence" value="ECO:0007669"/>
    <property type="project" value="InterPro"/>
</dbReference>
<feature type="coiled-coil region" evidence="5">
    <location>
        <begin position="127"/>
        <end position="175"/>
    </location>
</feature>
<evidence type="ECO:0000256" key="3">
    <source>
        <dbReference type="ARBA" id="ARBA00023054"/>
    </source>
</evidence>